<dbReference type="AlphaFoldDB" id="A0A0F6B0U6"/>
<name>A0A0F6B0U6_SALT1</name>
<gene>
    <name evidence="1" type="ordered locus">STM14_1645</name>
</gene>
<dbReference type="EMBL" id="CP001363">
    <property type="protein sequence ID" value="ACY88124.1"/>
    <property type="molecule type" value="Genomic_DNA"/>
</dbReference>
<protein>
    <submittedName>
        <fullName evidence="1">Uncharacterized protein</fullName>
    </submittedName>
</protein>
<organism evidence="1 2">
    <name type="scientific">Salmonella typhimurium (strain 14028s / SGSC 2262)</name>
    <dbReference type="NCBI Taxonomy" id="588858"/>
    <lineage>
        <taxon>Bacteria</taxon>
        <taxon>Pseudomonadati</taxon>
        <taxon>Pseudomonadota</taxon>
        <taxon>Gammaproteobacteria</taxon>
        <taxon>Enterobacterales</taxon>
        <taxon>Enterobacteriaceae</taxon>
        <taxon>Salmonella</taxon>
    </lineage>
</organism>
<sequence>MLYNRGDYQQNKIIRSECKILCSFADSSDYLSIAYYQTKIHSRHIFDVFF</sequence>
<keyword evidence="2" id="KW-1185">Reference proteome</keyword>
<dbReference type="KEGG" id="seo:STM14_1645"/>
<accession>A0A0F6B0U6</accession>
<evidence type="ECO:0000313" key="2">
    <source>
        <dbReference type="Proteomes" id="UP000002695"/>
    </source>
</evidence>
<reference evidence="1 2" key="1">
    <citation type="journal article" date="2010" name="J. Bacteriol.">
        <title>Short-term signatures of evolutionary change in the Salmonella enterica serovar typhimurium 14028 genome.</title>
        <authorList>
            <person name="Jarvik T."/>
            <person name="Smillie C."/>
            <person name="Groisman E.A."/>
            <person name="Ochman H."/>
        </authorList>
    </citation>
    <scope>NUCLEOTIDE SEQUENCE [LARGE SCALE GENOMIC DNA]</scope>
    <source>
        <strain evidence="2">14028s / SGSC 2262</strain>
    </source>
</reference>
<evidence type="ECO:0000313" key="1">
    <source>
        <dbReference type="EMBL" id="ACY88124.1"/>
    </source>
</evidence>
<dbReference type="Proteomes" id="UP000002695">
    <property type="component" value="Chromosome"/>
</dbReference>
<proteinExistence type="predicted"/>
<dbReference type="HOGENOM" id="CLU_3140465_0_0_6"/>